<feature type="region of interest" description="Disordered" evidence="1">
    <location>
        <begin position="114"/>
        <end position="140"/>
    </location>
</feature>
<dbReference type="Proteomes" id="UP001234989">
    <property type="component" value="Chromosome 6"/>
</dbReference>
<name>A0AAF0R3I1_SOLVR</name>
<organism evidence="2 3">
    <name type="scientific">Solanum verrucosum</name>
    <dbReference type="NCBI Taxonomy" id="315347"/>
    <lineage>
        <taxon>Eukaryota</taxon>
        <taxon>Viridiplantae</taxon>
        <taxon>Streptophyta</taxon>
        <taxon>Embryophyta</taxon>
        <taxon>Tracheophyta</taxon>
        <taxon>Spermatophyta</taxon>
        <taxon>Magnoliopsida</taxon>
        <taxon>eudicotyledons</taxon>
        <taxon>Gunneridae</taxon>
        <taxon>Pentapetalae</taxon>
        <taxon>asterids</taxon>
        <taxon>lamiids</taxon>
        <taxon>Solanales</taxon>
        <taxon>Solanaceae</taxon>
        <taxon>Solanoideae</taxon>
        <taxon>Solaneae</taxon>
        <taxon>Solanum</taxon>
    </lineage>
</organism>
<dbReference type="EMBL" id="CP133617">
    <property type="protein sequence ID" value="WMV33348.1"/>
    <property type="molecule type" value="Genomic_DNA"/>
</dbReference>
<evidence type="ECO:0000313" key="3">
    <source>
        <dbReference type="Proteomes" id="UP001234989"/>
    </source>
</evidence>
<dbReference type="AlphaFoldDB" id="A0AAF0R3I1"/>
<protein>
    <recommendedName>
        <fullName evidence="4">Reverse transcriptase/retrotransposon-derived protein RNase H-like domain-containing protein</fullName>
    </recommendedName>
</protein>
<evidence type="ECO:0000313" key="2">
    <source>
        <dbReference type="EMBL" id="WMV33348.1"/>
    </source>
</evidence>
<accession>A0AAF0R3I1</accession>
<evidence type="ECO:0000256" key="1">
    <source>
        <dbReference type="SAM" id="MobiDB-lite"/>
    </source>
</evidence>
<reference evidence="2" key="1">
    <citation type="submission" date="2023-08" db="EMBL/GenBank/DDBJ databases">
        <title>A de novo genome assembly of Solanum verrucosum Schlechtendal, a Mexican diploid species geographically isolated from the other diploid A-genome species in potato relatives.</title>
        <authorList>
            <person name="Hosaka K."/>
        </authorList>
    </citation>
    <scope>NUCLEOTIDE SEQUENCE</scope>
    <source>
        <tissue evidence="2">Young leaves</tissue>
    </source>
</reference>
<keyword evidence="3" id="KW-1185">Reference proteome</keyword>
<sequence>MGVKCTTSNEREAAKWFRKNFTFLATLMIREVDYCICVDSIPEGSDGYVIHCDASKVDLGRVLIQRDDALSRLSMGSVAHVEEQMKEFTKDVHWLARLGVGLTDIVTPQIQGTQLAPNAKTQSRADPTEPFSTSTGSHTQ</sequence>
<evidence type="ECO:0008006" key="4">
    <source>
        <dbReference type="Google" id="ProtNLM"/>
    </source>
</evidence>
<gene>
    <name evidence="2" type="ORF">MTR67_026733</name>
</gene>
<proteinExistence type="predicted"/>